<evidence type="ECO:0000313" key="2">
    <source>
        <dbReference type="Proteomes" id="UP000308671"/>
    </source>
</evidence>
<dbReference type="EMBL" id="PQXL01000818">
    <property type="protein sequence ID" value="THV43897.1"/>
    <property type="molecule type" value="Genomic_DNA"/>
</dbReference>
<name>A0A4S8QGP0_9HELO</name>
<sequence length="81" mass="9089">MFAEVENPYKRYDDSLCIDRRILPINEPAMIYQAMKTAFCGGGCLKFSTPASALKRKAVGELSFNTRDQKPEGKPRKVCGE</sequence>
<organism evidence="1 2">
    <name type="scientific">Botrytis galanthina</name>
    <dbReference type="NCBI Taxonomy" id="278940"/>
    <lineage>
        <taxon>Eukaryota</taxon>
        <taxon>Fungi</taxon>
        <taxon>Dikarya</taxon>
        <taxon>Ascomycota</taxon>
        <taxon>Pezizomycotina</taxon>
        <taxon>Leotiomycetes</taxon>
        <taxon>Helotiales</taxon>
        <taxon>Sclerotiniaceae</taxon>
        <taxon>Botrytis</taxon>
    </lineage>
</organism>
<accession>A0A4S8QGP0</accession>
<dbReference type="Proteomes" id="UP000308671">
    <property type="component" value="Unassembled WGS sequence"/>
</dbReference>
<dbReference type="OrthoDB" id="5343483at2759"/>
<reference evidence="1 2" key="1">
    <citation type="submission" date="2017-12" db="EMBL/GenBank/DDBJ databases">
        <title>Comparative genomics of Botrytis spp.</title>
        <authorList>
            <person name="Valero-Jimenez C.A."/>
            <person name="Tapia P."/>
            <person name="Veloso J."/>
            <person name="Silva-Moreno E."/>
            <person name="Staats M."/>
            <person name="Valdes J.H."/>
            <person name="Van Kan J.A.L."/>
        </authorList>
    </citation>
    <scope>NUCLEOTIDE SEQUENCE [LARGE SCALE GENOMIC DNA]</scope>
    <source>
        <strain evidence="1 2">MUCL435</strain>
    </source>
</reference>
<gene>
    <name evidence="1" type="ORF">BGAL_0823g00010</name>
</gene>
<keyword evidence="2" id="KW-1185">Reference proteome</keyword>
<proteinExistence type="predicted"/>
<evidence type="ECO:0000313" key="1">
    <source>
        <dbReference type="EMBL" id="THV43897.1"/>
    </source>
</evidence>
<dbReference type="AlphaFoldDB" id="A0A4S8QGP0"/>
<comment type="caution">
    <text evidence="1">The sequence shown here is derived from an EMBL/GenBank/DDBJ whole genome shotgun (WGS) entry which is preliminary data.</text>
</comment>
<protein>
    <submittedName>
        <fullName evidence="1">Uncharacterized protein</fullName>
    </submittedName>
</protein>